<dbReference type="Proteomes" id="UP000249524">
    <property type="component" value="Unassembled WGS sequence"/>
</dbReference>
<evidence type="ECO:0000313" key="2">
    <source>
        <dbReference type="Proteomes" id="UP000249524"/>
    </source>
</evidence>
<dbReference type="InterPro" id="IPR002825">
    <property type="entry name" value="Pept_S49_ser-pept_pro"/>
</dbReference>
<dbReference type="OrthoDB" id="9806253at2"/>
<gene>
    <name evidence="1" type="ORF">DJ019_11940</name>
</gene>
<name>A0A328BGH2_9CAUL</name>
<dbReference type="Pfam" id="PF01972">
    <property type="entry name" value="SDH_protease"/>
    <property type="match status" value="1"/>
</dbReference>
<dbReference type="PANTHER" id="PTHR35984:SF1">
    <property type="entry name" value="PERIPLASMIC SERINE PROTEASE"/>
    <property type="match status" value="1"/>
</dbReference>
<proteinExistence type="predicted"/>
<reference evidence="1 2" key="1">
    <citation type="submission" date="2018-05" db="EMBL/GenBank/DDBJ databases">
        <authorList>
            <person name="Lanie J.A."/>
            <person name="Ng W.-L."/>
            <person name="Kazmierczak K.M."/>
            <person name="Andrzejewski T.M."/>
            <person name="Davidsen T.M."/>
            <person name="Wayne K.J."/>
            <person name="Tettelin H."/>
            <person name="Glass J.I."/>
            <person name="Rusch D."/>
            <person name="Podicherti R."/>
            <person name="Tsui H.-C.T."/>
            <person name="Winkler M.E."/>
        </authorList>
    </citation>
    <scope>NUCLEOTIDE SEQUENCE [LARGE SCALE GENOMIC DNA]</scope>
    <source>
        <strain evidence="1 2">BUT-10</strain>
    </source>
</reference>
<dbReference type="InterPro" id="IPR029045">
    <property type="entry name" value="ClpP/crotonase-like_dom_sf"/>
</dbReference>
<dbReference type="EMBL" id="QFYS01000005">
    <property type="protein sequence ID" value="RAK65016.1"/>
    <property type="molecule type" value="Genomic_DNA"/>
</dbReference>
<evidence type="ECO:0000313" key="1">
    <source>
        <dbReference type="EMBL" id="RAK65016.1"/>
    </source>
</evidence>
<accession>A0A328BGH2</accession>
<dbReference type="GO" id="GO:0016020">
    <property type="term" value="C:membrane"/>
    <property type="evidence" value="ECO:0007669"/>
    <property type="project" value="InterPro"/>
</dbReference>
<protein>
    <submittedName>
        <fullName evidence="1">S49 family peptidase</fullName>
    </submittedName>
</protein>
<comment type="caution">
    <text evidence="1">The sequence shown here is derived from an EMBL/GenBank/DDBJ whole genome shotgun (WGS) entry which is preliminary data.</text>
</comment>
<dbReference type="PANTHER" id="PTHR35984">
    <property type="entry name" value="PERIPLASMIC SERINE PROTEASE"/>
    <property type="match status" value="1"/>
</dbReference>
<keyword evidence="2" id="KW-1185">Reference proteome</keyword>
<dbReference type="SUPFAM" id="SSF52096">
    <property type="entry name" value="ClpP/crotonase"/>
    <property type="match status" value="1"/>
</dbReference>
<organism evidence="1 2">
    <name type="scientific">Phenylobacterium kunshanense</name>
    <dbReference type="NCBI Taxonomy" id="1445034"/>
    <lineage>
        <taxon>Bacteria</taxon>
        <taxon>Pseudomonadati</taxon>
        <taxon>Pseudomonadota</taxon>
        <taxon>Alphaproteobacteria</taxon>
        <taxon>Caulobacterales</taxon>
        <taxon>Caulobacteraceae</taxon>
        <taxon>Phenylobacterium</taxon>
    </lineage>
</organism>
<dbReference type="Gene3D" id="3.90.226.10">
    <property type="entry name" value="2-enoyl-CoA Hydratase, Chain A, domain 1"/>
    <property type="match status" value="1"/>
</dbReference>
<dbReference type="AlphaFoldDB" id="A0A328BGH2"/>
<sequence>MNGLMAVVHGLDRSKGLEFILHTPGGGIEAARAMVEYLYQMFGKDIRVIVPHMAMSAGTMIACAAREIMMGKHSCLGPTDPQVRGYPAMGVLAEAERAVQEIKKEPLKQIVWQQVFAKYPPGFITDCERQVLGAKAMVTQWLRENMVSGEADPGKQADAIVDELMNYAGQSGHGQHYVAGVCKQMGLKIVDIEADQAVQEDVLSVHHTFVATFARTGAIKLIENASGGSWDIST</sequence>